<accession>A0A852Z319</accession>
<dbReference type="AlphaFoldDB" id="A0A852Z319"/>
<feature type="domain" description="M23ase beta-sheet core" evidence="8">
    <location>
        <begin position="437"/>
        <end position="531"/>
    </location>
</feature>
<keyword evidence="5" id="KW-0862">Zinc</keyword>
<feature type="domain" description="ARB-07466-like C-terminal" evidence="9">
    <location>
        <begin position="277"/>
        <end position="385"/>
    </location>
</feature>
<evidence type="ECO:0000313" key="10">
    <source>
        <dbReference type="EMBL" id="NYH87394.1"/>
    </source>
</evidence>
<evidence type="ECO:0000256" key="2">
    <source>
        <dbReference type="ARBA" id="ARBA00022670"/>
    </source>
</evidence>
<keyword evidence="7" id="KW-0472">Membrane</keyword>
<keyword evidence="6" id="KW-0482">Metalloprotease</keyword>
<reference evidence="10 11" key="1">
    <citation type="submission" date="2020-07" db="EMBL/GenBank/DDBJ databases">
        <title>Sequencing the genomes of 1000 actinobacteria strains.</title>
        <authorList>
            <person name="Klenk H.-P."/>
        </authorList>
    </citation>
    <scope>NUCLEOTIDE SEQUENCE [LARGE SCALE GENOMIC DNA]</scope>
    <source>
        <strain evidence="10 11">DSM 18448</strain>
    </source>
</reference>
<dbReference type="Gene3D" id="2.70.70.10">
    <property type="entry name" value="Glucose Permease (Domain IIA)"/>
    <property type="match status" value="1"/>
</dbReference>
<dbReference type="EMBL" id="JACBZH010000001">
    <property type="protein sequence ID" value="NYH87394.1"/>
    <property type="molecule type" value="Genomic_DNA"/>
</dbReference>
<dbReference type="InterPro" id="IPR058593">
    <property type="entry name" value="ARB_07466-like_C"/>
</dbReference>
<dbReference type="InterPro" id="IPR011055">
    <property type="entry name" value="Dup_hybrid_motif"/>
</dbReference>
<keyword evidence="3" id="KW-0479">Metal-binding</keyword>
<name>A0A852Z319_9ACTN</name>
<dbReference type="SUPFAM" id="SSF51261">
    <property type="entry name" value="Duplicated hybrid motif"/>
    <property type="match status" value="1"/>
</dbReference>
<feature type="transmembrane region" description="Helical" evidence="7">
    <location>
        <begin position="50"/>
        <end position="78"/>
    </location>
</feature>
<comment type="cofactor">
    <cofactor evidence="1">
        <name>Zn(2+)</name>
        <dbReference type="ChEBI" id="CHEBI:29105"/>
    </cofactor>
</comment>
<evidence type="ECO:0000256" key="6">
    <source>
        <dbReference type="ARBA" id="ARBA00023049"/>
    </source>
</evidence>
<dbReference type="Pfam" id="PF01551">
    <property type="entry name" value="Peptidase_M23"/>
    <property type="match status" value="1"/>
</dbReference>
<evidence type="ECO:0000256" key="1">
    <source>
        <dbReference type="ARBA" id="ARBA00001947"/>
    </source>
</evidence>
<dbReference type="InterPro" id="IPR016047">
    <property type="entry name" value="M23ase_b-sheet_dom"/>
</dbReference>
<evidence type="ECO:0000259" key="8">
    <source>
        <dbReference type="Pfam" id="PF01551"/>
    </source>
</evidence>
<keyword evidence="7" id="KW-1133">Transmembrane helix</keyword>
<dbReference type="PANTHER" id="PTHR21666:SF288">
    <property type="entry name" value="CELL DIVISION PROTEIN YTFB"/>
    <property type="match status" value="1"/>
</dbReference>
<evidence type="ECO:0008006" key="12">
    <source>
        <dbReference type="Google" id="ProtNLM"/>
    </source>
</evidence>
<dbReference type="Pfam" id="PF26571">
    <property type="entry name" value="VldE"/>
    <property type="match status" value="1"/>
</dbReference>
<evidence type="ECO:0000256" key="3">
    <source>
        <dbReference type="ARBA" id="ARBA00022723"/>
    </source>
</evidence>
<proteinExistence type="predicted"/>
<dbReference type="InterPro" id="IPR050570">
    <property type="entry name" value="Cell_wall_metabolism_enzyme"/>
</dbReference>
<dbReference type="GO" id="GO:0004222">
    <property type="term" value="F:metalloendopeptidase activity"/>
    <property type="evidence" value="ECO:0007669"/>
    <property type="project" value="TreeGrafter"/>
</dbReference>
<dbReference type="RefSeq" id="WP_179785467.1">
    <property type="nucleotide sequence ID" value="NZ_BAAARR010000012.1"/>
</dbReference>
<dbReference type="GO" id="GO:0006508">
    <property type="term" value="P:proteolysis"/>
    <property type="evidence" value="ECO:0007669"/>
    <property type="project" value="UniProtKB-KW"/>
</dbReference>
<organism evidence="10 11">
    <name type="scientific">Actinopolymorpha rutila</name>
    <dbReference type="NCBI Taxonomy" id="446787"/>
    <lineage>
        <taxon>Bacteria</taxon>
        <taxon>Bacillati</taxon>
        <taxon>Actinomycetota</taxon>
        <taxon>Actinomycetes</taxon>
        <taxon>Propionibacteriales</taxon>
        <taxon>Actinopolymorphaceae</taxon>
        <taxon>Actinopolymorpha</taxon>
    </lineage>
</organism>
<keyword evidence="7" id="KW-0812">Transmembrane</keyword>
<dbReference type="CDD" id="cd12797">
    <property type="entry name" value="M23_peptidase"/>
    <property type="match status" value="1"/>
</dbReference>
<protein>
    <recommendedName>
        <fullName evidence="12">Peptidase family M23</fullName>
    </recommendedName>
</protein>
<evidence type="ECO:0000256" key="5">
    <source>
        <dbReference type="ARBA" id="ARBA00022833"/>
    </source>
</evidence>
<gene>
    <name evidence="10" type="ORF">F4554_000032</name>
</gene>
<comment type="caution">
    <text evidence="10">The sequence shown here is derived from an EMBL/GenBank/DDBJ whole genome shotgun (WGS) entry which is preliminary data.</text>
</comment>
<evidence type="ECO:0000256" key="4">
    <source>
        <dbReference type="ARBA" id="ARBA00022801"/>
    </source>
</evidence>
<dbReference type="PANTHER" id="PTHR21666">
    <property type="entry name" value="PEPTIDASE-RELATED"/>
    <property type="match status" value="1"/>
</dbReference>
<evidence type="ECO:0000256" key="7">
    <source>
        <dbReference type="SAM" id="Phobius"/>
    </source>
</evidence>
<keyword evidence="4" id="KW-0378">Hydrolase</keyword>
<dbReference type="GO" id="GO:0046872">
    <property type="term" value="F:metal ion binding"/>
    <property type="evidence" value="ECO:0007669"/>
    <property type="project" value="UniProtKB-KW"/>
</dbReference>
<keyword evidence="11" id="KW-1185">Reference proteome</keyword>
<evidence type="ECO:0000313" key="11">
    <source>
        <dbReference type="Proteomes" id="UP000579605"/>
    </source>
</evidence>
<dbReference type="Proteomes" id="UP000579605">
    <property type="component" value="Unassembled WGS sequence"/>
</dbReference>
<evidence type="ECO:0000259" key="9">
    <source>
        <dbReference type="Pfam" id="PF26571"/>
    </source>
</evidence>
<keyword evidence="2" id="KW-0645">Protease</keyword>
<sequence length="542" mass="56989">MPAPVVVAARTAGRRLARAAATRVGRRTADSAVRRGTGGRIGHAPRRRTLYVALGVAVLLLPVLILGLVGSLGLALFAPLGSTDTDTSVPCGPTGVVAGAAGPGTSGSGAGSHVSVVARDPSELDPDQIDNTRSIIAAGKQSRVPEYGWVVALATALQESGLRNLTYGDRDSVGLFQQRAGWGSVQDRTNPMVSATMFYTGGHGGQHGLLDIRGWQNMTVTDAAQAVQVSAFPSAYADDEPLARALVAKYGGGGNGPGDCGFPPGTTCPPTPWPASEAGLTPDGLKVIRCLHQQFPQFRTMYGVGERPAGGDGDHAHGRAVDAMLPFPDYKSQAAKAFGWQVANWVRANQARLGVHYIIFDKRIWSINRDKEGWRDYTNYSGCTSDTCLHYDHIHVSVFGNAAALPATGAWVLPVAPGSYHLTARFGQCSSHWQNCHTGLDFAAPTGTPVRAAAAGTVIFAGRNGPYGNMIKIDNGNGVQTMYAHQSRFAPNVLGSRVIPGQMIGEVGSTGNTTGPHLHFEVRVNGQLQDPEVWLSGHGVPP</sequence>